<reference evidence="5 6" key="1">
    <citation type="journal article" date="2015" name="Stand. Genomic Sci.">
        <title>Genomic Encyclopedia of Bacterial and Archaeal Type Strains, Phase III: the genomes of soil and plant-associated and newly described type strains.</title>
        <authorList>
            <person name="Whitman W.B."/>
            <person name="Woyke T."/>
            <person name="Klenk H.P."/>
            <person name="Zhou Y."/>
            <person name="Lilburn T.G."/>
            <person name="Beck B.J."/>
            <person name="De Vos P."/>
            <person name="Vandamme P."/>
            <person name="Eisen J.A."/>
            <person name="Garrity G."/>
            <person name="Hugenholtz P."/>
            <person name="Kyrpides N.C."/>
        </authorList>
    </citation>
    <scope>NUCLEOTIDE SEQUENCE [LARGE SCALE GENOMIC DNA]</scope>
    <source>
        <strain evidence="5 6">CGMCC 1.7748</strain>
    </source>
</reference>
<organism evidence="5 6">
    <name type="scientific">Sphingobium wenxiniae (strain DSM 21828 / CGMCC 1.7748 / JZ-1)</name>
    <dbReference type="NCBI Taxonomy" id="595605"/>
    <lineage>
        <taxon>Bacteria</taxon>
        <taxon>Pseudomonadati</taxon>
        <taxon>Pseudomonadota</taxon>
        <taxon>Alphaproteobacteria</taxon>
        <taxon>Sphingomonadales</taxon>
        <taxon>Sphingomonadaceae</taxon>
        <taxon>Sphingobium</taxon>
    </lineage>
</organism>
<dbReference type="InterPro" id="IPR006659">
    <property type="entry name" value="Arsenate_reductase"/>
</dbReference>
<dbReference type="PANTHER" id="PTHR30041:SF4">
    <property type="entry name" value="ARSENATE REDUCTASE"/>
    <property type="match status" value="1"/>
</dbReference>
<evidence type="ECO:0000256" key="3">
    <source>
        <dbReference type="PROSITE-ProRule" id="PRU01282"/>
    </source>
</evidence>
<dbReference type="EC" id="1.20.4.1" evidence="4"/>
<evidence type="ECO:0000256" key="4">
    <source>
        <dbReference type="RuleBase" id="RU362029"/>
    </source>
</evidence>
<evidence type="ECO:0000313" key="6">
    <source>
        <dbReference type="Proteomes" id="UP000316624"/>
    </source>
</evidence>
<sequence length="114" mass="12254">MKATIWHNPRCSKSRQALAVLEEKPGVEVEIIEYLKTPPTRGQIEAVLKKAGVTPSQAVRKGEAAVKEIGLDTADDAAVLDAMAAHPILIERPIVITDKGAIIARPPEKANDVL</sequence>
<dbReference type="PROSITE" id="PS51353">
    <property type="entry name" value="ARSC"/>
    <property type="match status" value="1"/>
</dbReference>
<comment type="catalytic activity">
    <reaction evidence="4">
        <text>[glutaredoxin]-dithiol + arsenate + glutathione + H(+) = glutathionyl-S-S-[glutaredoxin] + arsenite + H2O</text>
        <dbReference type="Rhea" id="RHEA:22016"/>
        <dbReference type="Rhea" id="RHEA-COMP:10729"/>
        <dbReference type="Rhea" id="RHEA-COMP:17668"/>
        <dbReference type="ChEBI" id="CHEBI:15377"/>
        <dbReference type="ChEBI" id="CHEBI:15378"/>
        <dbReference type="ChEBI" id="CHEBI:29242"/>
        <dbReference type="ChEBI" id="CHEBI:29950"/>
        <dbReference type="ChEBI" id="CHEBI:48597"/>
        <dbReference type="ChEBI" id="CHEBI:57925"/>
        <dbReference type="ChEBI" id="CHEBI:146199"/>
        <dbReference type="EC" id="1.20.4.1"/>
    </reaction>
</comment>
<dbReference type="InterPro" id="IPR006660">
    <property type="entry name" value="Arsenate_reductase-like"/>
</dbReference>
<name>A0A562KBT0_SPHWJ</name>
<dbReference type="SUPFAM" id="SSF52833">
    <property type="entry name" value="Thioredoxin-like"/>
    <property type="match status" value="1"/>
</dbReference>
<dbReference type="EMBL" id="VLKK01000008">
    <property type="protein sequence ID" value="TWH92846.1"/>
    <property type="molecule type" value="Genomic_DNA"/>
</dbReference>
<dbReference type="GO" id="GO:0008794">
    <property type="term" value="F:arsenate reductase (glutaredoxin) activity"/>
    <property type="evidence" value="ECO:0007669"/>
    <property type="project" value="UniProtKB-UniRule"/>
</dbReference>
<proteinExistence type="inferred from homology"/>
<keyword evidence="2 4" id="KW-0560">Oxidoreductase</keyword>
<dbReference type="AlphaFoldDB" id="A0A562KBT0"/>
<keyword evidence="6" id="KW-1185">Reference proteome</keyword>
<gene>
    <name evidence="5" type="ORF">IQ35_02507</name>
</gene>
<dbReference type="Gene3D" id="3.40.30.10">
    <property type="entry name" value="Glutaredoxin"/>
    <property type="match status" value="1"/>
</dbReference>
<dbReference type="Proteomes" id="UP000316624">
    <property type="component" value="Unassembled WGS sequence"/>
</dbReference>
<evidence type="ECO:0000313" key="5">
    <source>
        <dbReference type="EMBL" id="TWH92846.1"/>
    </source>
</evidence>
<accession>A0A562KBT0</accession>
<dbReference type="RefSeq" id="WP_021244190.1">
    <property type="nucleotide sequence ID" value="NZ_JACIIY010000007.1"/>
</dbReference>
<dbReference type="Pfam" id="PF03960">
    <property type="entry name" value="ArsC"/>
    <property type="match status" value="1"/>
</dbReference>
<evidence type="ECO:0000256" key="2">
    <source>
        <dbReference type="ARBA" id="ARBA00023002"/>
    </source>
</evidence>
<dbReference type="NCBIfam" id="TIGR00014">
    <property type="entry name" value="arsC"/>
    <property type="match status" value="1"/>
</dbReference>
<protein>
    <recommendedName>
        <fullName evidence="4">Arsenate reductase</fullName>
        <ecNumber evidence="4">1.20.4.1</ecNumber>
    </recommendedName>
</protein>
<evidence type="ECO:0000256" key="1">
    <source>
        <dbReference type="ARBA" id="ARBA00007198"/>
    </source>
</evidence>
<comment type="caution">
    <text evidence="5">The sequence shown here is derived from an EMBL/GenBank/DDBJ whole genome shotgun (WGS) entry which is preliminary data.</text>
</comment>
<dbReference type="InterPro" id="IPR036249">
    <property type="entry name" value="Thioredoxin-like_sf"/>
</dbReference>
<dbReference type="PANTHER" id="PTHR30041">
    <property type="entry name" value="ARSENATE REDUCTASE"/>
    <property type="match status" value="1"/>
</dbReference>
<dbReference type="CDD" id="cd03034">
    <property type="entry name" value="ArsC_ArsC"/>
    <property type="match status" value="1"/>
</dbReference>
<comment type="similarity">
    <text evidence="1 3 4">Belongs to the ArsC family.</text>
</comment>